<dbReference type="GO" id="GO:0016628">
    <property type="term" value="F:oxidoreductase activity, acting on the CH-CH group of donors, NAD or NADP as acceptor"/>
    <property type="evidence" value="ECO:0007669"/>
    <property type="project" value="InterPro"/>
</dbReference>
<dbReference type="InterPro" id="IPR002938">
    <property type="entry name" value="FAD-bd"/>
</dbReference>
<dbReference type="PRINTS" id="PR00420">
    <property type="entry name" value="RNGMNOXGNASE"/>
</dbReference>
<proteinExistence type="predicted"/>
<dbReference type="PANTHER" id="PTHR42685:SF22">
    <property type="entry name" value="CONDITIONED MEDIUM FACTOR RECEPTOR 1"/>
    <property type="match status" value="1"/>
</dbReference>
<dbReference type="Pfam" id="PF01494">
    <property type="entry name" value="FAD_binding_3"/>
    <property type="match status" value="1"/>
</dbReference>
<dbReference type="InterPro" id="IPR011777">
    <property type="entry name" value="Geranylgeranyl_Rdtase_fam"/>
</dbReference>
<dbReference type="Gene3D" id="3.50.50.60">
    <property type="entry name" value="FAD/NAD(P)-binding domain"/>
    <property type="match status" value="1"/>
</dbReference>
<name>A0A1X7IFT9_9BACT</name>
<dbReference type="SUPFAM" id="SSF51905">
    <property type="entry name" value="FAD/NAD(P)-binding domain"/>
    <property type="match status" value="1"/>
</dbReference>
<dbReference type="EMBL" id="FXAW01000001">
    <property type="protein sequence ID" value="SMG13053.1"/>
    <property type="molecule type" value="Genomic_DNA"/>
</dbReference>
<organism evidence="2 3">
    <name type="scientific">Marivirga sericea</name>
    <dbReference type="NCBI Taxonomy" id="1028"/>
    <lineage>
        <taxon>Bacteria</taxon>
        <taxon>Pseudomonadati</taxon>
        <taxon>Bacteroidota</taxon>
        <taxon>Cytophagia</taxon>
        <taxon>Cytophagales</taxon>
        <taxon>Marivirgaceae</taxon>
        <taxon>Marivirga</taxon>
    </lineage>
</organism>
<dbReference type="InterPro" id="IPR036188">
    <property type="entry name" value="FAD/NAD-bd_sf"/>
</dbReference>
<dbReference type="PANTHER" id="PTHR42685">
    <property type="entry name" value="GERANYLGERANYL DIPHOSPHATE REDUCTASE"/>
    <property type="match status" value="1"/>
</dbReference>
<gene>
    <name evidence="2" type="ORF">SAMN05661096_00573</name>
</gene>
<dbReference type="RefSeq" id="WP_085515572.1">
    <property type="nucleotide sequence ID" value="NZ_FXAW01000001.1"/>
</dbReference>
<feature type="domain" description="FAD-binding" evidence="1">
    <location>
        <begin position="9"/>
        <end position="315"/>
    </location>
</feature>
<sequence>MTDSSYVFDLLIVGAGPAGFACAYQLRNQDLKIAIIDQATFPRDKICGDALSADVVNQLYRMEESLGEKFEKFAEKIDSHGVRFVAPNHTSLAINYQNPNQGNAAGYISKRLDFDHFLFQEIENQSNVEIFQGEKVLDILSSSDGIELNTATAKFSGSIIVGADGAHSIVNRKLGNIKVEKDHYCAGIRQYYEGVSGFHEDQHIELHFYKELLPGYFWIFPLPNGQANVGLGMLSSEVSKRKIDLKKALTDLIQSKPHLRNRFKNSIPLEKPQGFGLPIGSKKRPISGDRFLLLGDAASLIDPFTGEGIGNALRSGRIAAEYIIKAFENQNFTSDALKQYDKMIYHKMWNELRVSRQLQKLLKYPRLFNFVVKQANNNSSVRTLLTSMLDNVDLKKELVKLGFYLKLLFGDIR</sequence>
<protein>
    <submittedName>
        <fullName evidence="2">Geranylgeranyl reductase family</fullName>
    </submittedName>
</protein>
<dbReference type="STRING" id="1028.SAMN05661096_00573"/>
<evidence type="ECO:0000313" key="2">
    <source>
        <dbReference type="EMBL" id="SMG13053.1"/>
    </source>
</evidence>
<dbReference type="GO" id="GO:0071949">
    <property type="term" value="F:FAD binding"/>
    <property type="evidence" value="ECO:0007669"/>
    <property type="project" value="InterPro"/>
</dbReference>
<dbReference type="InterPro" id="IPR050407">
    <property type="entry name" value="Geranylgeranyl_reductase"/>
</dbReference>
<evidence type="ECO:0000313" key="3">
    <source>
        <dbReference type="Proteomes" id="UP000193804"/>
    </source>
</evidence>
<dbReference type="AlphaFoldDB" id="A0A1X7IFT9"/>
<reference evidence="3" key="1">
    <citation type="submission" date="2017-04" db="EMBL/GenBank/DDBJ databases">
        <authorList>
            <person name="Varghese N."/>
            <person name="Submissions S."/>
        </authorList>
    </citation>
    <scope>NUCLEOTIDE SEQUENCE [LARGE SCALE GENOMIC DNA]</scope>
    <source>
        <strain evidence="3">DSM 4125</strain>
    </source>
</reference>
<dbReference type="Proteomes" id="UP000193804">
    <property type="component" value="Unassembled WGS sequence"/>
</dbReference>
<keyword evidence="3" id="KW-1185">Reference proteome</keyword>
<evidence type="ECO:0000259" key="1">
    <source>
        <dbReference type="Pfam" id="PF01494"/>
    </source>
</evidence>
<dbReference type="OrthoDB" id="9806565at2"/>
<dbReference type="NCBIfam" id="TIGR02032">
    <property type="entry name" value="GG-red-SF"/>
    <property type="match status" value="1"/>
</dbReference>
<accession>A0A1X7IFT9</accession>